<feature type="non-terminal residue" evidence="1">
    <location>
        <position position="285"/>
    </location>
</feature>
<comment type="caution">
    <text evidence="1">The sequence shown here is derived from an EMBL/GenBank/DDBJ whole genome shotgun (WGS) entry which is preliminary data.</text>
</comment>
<proteinExistence type="predicted"/>
<evidence type="ECO:0008006" key="3">
    <source>
        <dbReference type="Google" id="ProtNLM"/>
    </source>
</evidence>
<accession>A0A845T263</accession>
<dbReference type="InterPro" id="IPR011330">
    <property type="entry name" value="Glyco_hydro/deAcase_b/a-brl"/>
</dbReference>
<gene>
    <name evidence="1" type="ORF">FMM72_16800</name>
</gene>
<organism evidence="1 2">
    <name type="scientific">Anaerotruncus colihominis</name>
    <dbReference type="NCBI Taxonomy" id="169435"/>
    <lineage>
        <taxon>Bacteria</taxon>
        <taxon>Bacillati</taxon>
        <taxon>Bacillota</taxon>
        <taxon>Clostridia</taxon>
        <taxon>Eubacteriales</taxon>
        <taxon>Oscillospiraceae</taxon>
        <taxon>Anaerotruncus</taxon>
    </lineage>
</organism>
<sequence length="285" mass="32960">MPGCCLTFDVDMTASKNGKTIFVDEFQYCFDSIQNILRKFPRIRTTWFIRLDQNMAEIYGRADYMFSAHLAEIEWLKEQGHEIAWHIHPYIRKNGVWAQNADLPSVLEEVCKFFPMAERYGIARTVRFGWGYQANELMALLSKLGCKVDSSAIPRPRYSWANQNTDWSLAPREPYRPAASNYQERGEDLDILEVPMTTTVIPASYDNGQEIYRYINPAYHHDVFRRAMQSIKGDCVLITHPAEVSSLWDCSHELLSYNAGVVYANIESIYDQYSFYTVSSMLPPP</sequence>
<dbReference type="EMBL" id="VIQT01000026">
    <property type="protein sequence ID" value="NDO40843.1"/>
    <property type="molecule type" value="Genomic_DNA"/>
</dbReference>
<dbReference type="AlphaFoldDB" id="A0A845T263"/>
<dbReference type="Gene3D" id="3.20.20.370">
    <property type="entry name" value="Glycoside hydrolase/deacetylase"/>
    <property type="match status" value="1"/>
</dbReference>
<evidence type="ECO:0000313" key="1">
    <source>
        <dbReference type="EMBL" id="NDO40843.1"/>
    </source>
</evidence>
<name>A0A845T263_9FIRM</name>
<evidence type="ECO:0000313" key="2">
    <source>
        <dbReference type="Proteomes" id="UP000462501"/>
    </source>
</evidence>
<reference evidence="1 2" key="1">
    <citation type="submission" date="2019-06" db="EMBL/GenBank/DDBJ databases">
        <title>Draft genome sequences of 15 bacterial species constituting the stable defined intestinal microbiota of the GM15 gnotobiotic mouse model.</title>
        <authorList>
            <person name="Elie C."/>
            <person name="Mathieu A."/>
            <person name="Saliou A."/>
            <person name="Darnaud M."/>
            <person name="Leulier F."/>
            <person name="Tamellini A."/>
        </authorList>
    </citation>
    <scope>NUCLEOTIDE SEQUENCE [LARGE SCALE GENOMIC DNA]</scope>
    <source>
        <strain evidence="1 2">JM4-15</strain>
    </source>
</reference>
<dbReference type="RefSeq" id="WP_162222089.1">
    <property type="nucleotide sequence ID" value="NZ_VIQT01000026.1"/>
</dbReference>
<dbReference type="SUPFAM" id="SSF88713">
    <property type="entry name" value="Glycoside hydrolase/deacetylase"/>
    <property type="match status" value="1"/>
</dbReference>
<protein>
    <recommendedName>
        <fullName evidence="3">NodB homology domain-containing protein</fullName>
    </recommendedName>
</protein>
<dbReference type="Proteomes" id="UP000462501">
    <property type="component" value="Unassembled WGS sequence"/>
</dbReference>
<dbReference type="GO" id="GO:0005975">
    <property type="term" value="P:carbohydrate metabolic process"/>
    <property type="evidence" value="ECO:0007669"/>
    <property type="project" value="InterPro"/>
</dbReference>